<evidence type="ECO:0000313" key="1">
    <source>
        <dbReference type="EMBL" id="CAK0819699.1"/>
    </source>
</evidence>
<reference evidence="1" key="1">
    <citation type="submission" date="2023-10" db="EMBL/GenBank/DDBJ databases">
        <authorList>
            <person name="Chen Y."/>
            <person name="Shah S."/>
            <person name="Dougan E. K."/>
            <person name="Thang M."/>
            <person name="Chan C."/>
        </authorList>
    </citation>
    <scope>NUCLEOTIDE SEQUENCE [LARGE SCALE GENOMIC DNA]</scope>
</reference>
<organism evidence="1 2">
    <name type="scientific">Prorocentrum cordatum</name>
    <dbReference type="NCBI Taxonomy" id="2364126"/>
    <lineage>
        <taxon>Eukaryota</taxon>
        <taxon>Sar</taxon>
        <taxon>Alveolata</taxon>
        <taxon>Dinophyceae</taxon>
        <taxon>Prorocentrales</taxon>
        <taxon>Prorocentraceae</taxon>
        <taxon>Prorocentrum</taxon>
    </lineage>
</organism>
<name>A0ABN9RLU4_9DINO</name>
<evidence type="ECO:0000313" key="2">
    <source>
        <dbReference type="Proteomes" id="UP001189429"/>
    </source>
</evidence>
<proteinExistence type="predicted"/>
<dbReference type="EMBL" id="CAUYUJ010007145">
    <property type="protein sequence ID" value="CAK0819699.1"/>
    <property type="molecule type" value="Genomic_DNA"/>
</dbReference>
<accession>A0ABN9RLU4</accession>
<comment type="caution">
    <text evidence="1">The sequence shown here is derived from an EMBL/GenBank/DDBJ whole genome shotgun (WGS) entry which is preliminary data.</text>
</comment>
<sequence>MAIDLRMTGFQDSLDKAMGRVRAVLDAARCPCFASDAHHQYSDKYLLAEFMTRAAMASQVNCLSTLGLDAERLSRLRAWAASQAVFSWSSPPKSAAVLPGRAPERWRVRRRLWMRCPSWARSEAR</sequence>
<dbReference type="Proteomes" id="UP001189429">
    <property type="component" value="Unassembled WGS sequence"/>
</dbReference>
<protein>
    <submittedName>
        <fullName evidence="1">Uncharacterized protein</fullName>
    </submittedName>
</protein>
<keyword evidence="2" id="KW-1185">Reference proteome</keyword>
<gene>
    <name evidence="1" type="ORF">PCOR1329_LOCUS21637</name>
</gene>